<evidence type="ECO:0000313" key="1">
    <source>
        <dbReference type="EMBL" id="EEG54984.1"/>
    </source>
</evidence>
<accession>C0D111</accession>
<gene>
    <name evidence="1" type="ORF">CLOSTASPAR_02948</name>
</gene>
<name>C0D111_9FIRM</name>
<dbReference type="AlphaFoldDB" id="C0D111"/>
<organism evidence="1 2">
    <name type="scientific">[Clostridium] asparagiforme DSM 15981</name>
    <dbReference type="NCBI Taxonomy" id="518636"/>
    <lineage>
        <taxon>Bacteria</taxon>
        <taxon>Bacillati</taxon>
        <taxon>Bacillota</taxon>
        <taxon>Clostridia</taxon>
        <taxon>Lachnospirales</taxon>
        <taxon>Lachnospiraceae</taxon>
        <taxon>Enterocloster</taxon>
    </lineage>
</organism>
<protein>
    <submittedName>
        <fullName evidence="1">Uncharacterized protein</fullName>
    </submittedName>
</protein>
<reference evidence="1 2" key="1">
    <citation type="submission" date="2009-01" db="EMBL/GenBank/DDBJ databases">
        <authorList>
            <person name="Fulton L."/>
            <person name="Clifton S."/>
            <person name="Fulton B."/>
            <person name="Xu J."/>
            <person name="Minx P."/>
            <person name="Pepin K.H."/>
            <person name="Johnson M."/>
            <person name="Bhonagiri V."/>
            <person name="Nash W.E."/>
            <person name="Mardis E.R."/>
            <person name="Wilson R.K."/>
        </authorList>
    </citation>
    <scope>NUCLEOTIDE SEQUENCE [LARGE SCALE GENOMIC DNA]</scope>
    <source>
        <strain evidence="1 2">DSM 15981</strain>
    </source>
</reference>
<keyword evidence="2" id="KW-1185">Reference proteome</keyword>
<proteinExistence type="predicted"/>
<dbReference type="EMBL" id="ACCJ01000198">
    <property type="protein sequence ID" value="EEG54984.1"/>
    <property type="molecule type" value="Genomic_DNA"/>
</dbReference>
<comment type="caution">
    <text evidence="1">The sequence shown here is derived from an EMBL/GenBank/DDBJ whole genome shotgun (WGS) entry which is preliminary data.</text>
</comment>
<reference evidence="1 2" key="2">
    <citation type="submission" date="2009-02" db="EMBL/GenBank/DDBJ databases">
        <title>Draft genome sequence of Clostridium asparagiforme (DSM 15981).</title>
        <authorList>
            <person name="Sudarsanam P."/>
            <person name="Ley R."/>
            <person name="Guruge J."/>
            <person name="Turnbaugh P.J."/>
            <person name="Mahowald M."/>
            <person name="Liep D."/>
            <person name="Gordon J."/>
        </authorList>
    </citation>
    <scope>NUCLEOTIDE SEQUENCE [LARGE SCALE GENOMIC DNA]</scope>
    <source>
        <strain evidence="1 2">DSM 15981</strain>
    </source>
</reference>
<evidence type="ECO:0000313" key="2">
    <source>
        <dbReference type="Proteomes" id="UP000004756"/>
    </source>
</evidence>
<dbReference type="Proteomes" id="UP000004756">
    <property type="component" value="Unassembled WGS sequence"/>
</dbReference>
<sequence length="40" mass="4532">MTEIQPKGVPVLTGRPYLWYDGKYGVRAEERRIGGNGDDH</sequence>
<dbReference type="HOGENOM" id="CLU_3287140_0_0_9"/>